<reference evidence="5 6" key="1">
    <citation type="submission" date="2024-04" db="EMBL/GenBank/DDBJ databases">
        <title>Polymorphospora sp. isolated from Baiyangdian Lake in Xiong'an New Area.</title>
        <authorList>
            <person name="Zhang X."/>
            <person name="Liu J."/>
        </authorList>
    </citation>
    <scope>NUCLEOTIDE SEQUENCE [LARGE SCALE GENOMIC DNA]</scope>
    <source>
        <strain evidence="5 6">2-325</strain>
    </source>
</reference>
<dbReference type="PANTHER" id="PTHR11527">
    <property type="entry name" value="HEAT-SHOCK PROTEIN 20 FAMILY MEMBER"/>
    <property type="match status" value="1"/>
</dbReference>
<dbReference type="SUPFAM" id="SSF49764">
    <property type="entry name" value="HSP20-like chaperones"/>
    <property type="match status" value="1"/>
</dbReference>
<evidence type="ECO:0000313" key="5">
    <source>
        <dbReference type="EMBL" id="MFB6395034.1"/>
    </source>
</evidence>
<evidence type="ECO:0000256" key="3">
    <source>
        <dbReference type="SAM" id="MobiDB-lite"/>
    </source>
</evidence>
<dbReference type="CDD" id="cd06464">
    <property type="entry name" value="ACD_sHsps-like"/>
    <property type="match status" value="1"/>
</dbReference>
<sequence length="203" mass="22068">MNQSLLKARPEWGWNPVEDLRTLRTGLNRVLATLTGGRIGRSDAEMTPTDGGYTVVVRLPGVAPEEVAVELDDRELCVRARTPEEVDADNGIPDGAGSSRAFEHRIDLPADVDLSRVDAVMDHGLLTVTLPRGTRVLRRTIVVGRRQYDPERPAGARPEPAARTPPPEPKSPPGPVTIPDPVADREMHRPDVSFPTAGGQIGW</sequence>
<comment type="similarity">
    <text evidence="1 2">Belongs to the small heat shock protein (HSP20) family.</text>
</comment>
<dbReference type="InterPro" id="IPR008978">
    <property type="entry name" value="HSP20-like_chaperone"/>
</dbReference>
<feature type="compositionally biased region" description="Basic and acidic residues" evidence="3">
    <location>
        <begin position="182"/>
        <end position="191"/>
    </location>
</feature>
<organism evidence="5 6">
    <name type="scientific">Polymorphospora lycopeni</name>
    <dbReference type="NCBI Taxonomy" id="3140240"/>
    <lineage>
        <taxon>Bacteria</taxon>
        <taxon>Bacillati</taxon>
        <taxon>Actinomycetota</taxon>
        <taxon>Actinomycetes</taxon>
        <taxon>Micromonosporales</taxon>
        <taxon>Micromonosporaceae</taxon>
        <taxon>Polymorphospora</taxon>
    </lineage>
</organism>
<dbReference type="RefSeq" id="WP_375734990.1">
    <property type="nucleotide sequence ID" value="NZ_JBCGDC010000049.1"/>
</dbReference>
<evidence type="ECO:0000313" key="6">
    <source>
        <dbReference type="Proteomes" id="UP001582793"/>
    </source>
</evidence>
<accession>A0ABV5CSQ3</accession>
<dbReference type="EMBL" id="JBCGDC010000049">
    <property type="protein sequence ID" value="MFB6395034.1"/>
    <property type="molecule type" value="Genomic_DNA"/>
</dbReference>
<evidence type="ECO:0000259" key="4">
    <source>
        <dbReference type="PROSITE" id="PS01031"/>
    </source>
</evidence>
<dbReference type="Proteomes" id="UP001582793">
    <property type="component" value="Unassembled WGS sequence"/>
</dbReference>
<keyword evidence="6" id="KW-1185">Reference proteome</keyword>
<dbReference type="PROSITE" id="PS01031">
    <property type="entry name" value="SHSP"/>
    <property type="match status" value="1"/>
</dbReference>
<dbReference type="Pfam" id="PF00011">
    <property type="entry name" value="HSP20"/>
    <property type="match status" value="1"/>
</dbReference>
<name>A0ABV5CSQ3_9ACTN</name>
<feature type="region of interest" description="Disordered" evidence="3">
    <location>
        <begin position="147"/>
        <end position="203"/>
    </location>
</feature>
<evidence type="ECO:0000256" key="1">
    <source>
        <dbReference type="PROSITE-ProRule" id="PRU00285"/>
    </source>
</evidence>
<dbReference type="Gene3D" id="2.60.40.790">
    <property type="match status" value="1"/>
</dbReference>
<feature type="compositionally biased region" description="Pro residues" evidence="3">
    <location>
        <begin position="163"/>
        <end position="178"/>
    </location>
</feature>
<evidence type="ECO:0000256" key="2">
    <source>
        <dbReference type="RuleBase" id="RU003616"/>
    </source>
</evidence>
<gene>
    <name evidence="5" type="ORF">AAFH96_18255</name>
</gene>
<dbReference type="InterPro" id="IPR002068">
    <property type="entry name" value="A-crystallin/Hsp20_dom"/>
</dbReference>
<dbReference type="InterPro" id="IPR031107">
    <property type="entry name" value="Small_HSP"/>
</dbReference>
<proteinExistence type="inferred from homology"/>
<feature type="domain" description="SHSP" evidence="4">
    <location>
        <begin position="35"/>
        <end position="146"/>
    </location>
</feature>
<comment type="caution">
    <text evidence="5">The sequence shown here is derived from an EMBL/GenBank/DDBJ whole genome shotgun (WGS) entry which is preliminary data.</text>
</comment>
<protein>
    <submittedName>
        <fullName evidence="5">Hsp20/alpha crystallin family protein</fullName>
    </submittedName>
</protein>